<dbReference type="VEuPathDB" id="FungiDB:RhiirA1_473109"/>
<reference evidence="1 2" key="2">
    <citation type="submission" date="2017-10" db="EMBL/GenBank/DDBJ databases">
        <title>Extensive intraspecific genome diversity in a model arbuscular mycorrhizal fungus.</title>
        <authorList>
            <person name="Chen E.C.H."/>
            <person name="Morin E."/>
            <person name="Baudet D."/>
            <person name="Noel J."/>
            <person name="Ndikumana S."/>
            <person name="Charron P."/>
            <person name="St-Onge C."/>
            <person name="Giorgi J."/>
            <person name="Grigoriev I.V."/>
            <person name="Roux C."/>
            <person name="Martin F.M."/>
            <person name="Corradi N."/>
        </authorList>
    </citation>
    <scope>NUCLEOTIDE SEQUENCE [LARGE SCALE GENOMIC DNA]</scope>
    <source>
        <strain evidence="1 2">C2</strain>
    </source>
</reference>
<evidence type="ECO:0000313" key="2">
    <source>
        <dbReference type="Proteomes" id="UP000233469"/>
    </source>
</evidence>
<gene>
    <name evidence="1" type="ORF">RhiirC2_800829</name>
</gene>
<evidence type="ECO:0000313" key="1">
    <source>
        <dbReference type="EMBL" id="PKK56067.1"/>
    </source>
</evidence>
<dbReference type="EMBL" id="LLXL01006270">
    <property type="protein sequence ID" value="PKK56067.1"/>
    <property type="molecule type" value="Genomic_DNA"/>
</dbReference>
<accession>A0A2N1M348</accession>
<dbReference type="VEuPathDB" id="FungiDB:FUN_018713"/>
<organism evidence="1 2">
    <name type="scientific">Rhizophagus irregularis</name>
    <dbReference type="NCBI Taxonomy" id="588596"/>
    <lineage>
        <taxon>Eukaryota</taxon>
        <taxon>Fungi</taxon>
        <taxon>Fungi incertae sedis</taxon>
        <taxon>Mucoromycota</taxon>
        <taxon>Glomeromycotina</taxon>
        <taxon>Glomeromycetes</taxon>
        <taxon>Glomerales</taxon>
        <taxon>Glomeraceae</taxon>
        <taxon>Rhizophagus</taxon>
    </lineage>
</organism>
<protein>
    <submittedName>
        <fullName evidence="1">Uncharacterized protein</fullName>
    </submittedName>
</protein>
<comment type="caution">
    <text evidence="1">The sequence shown here is derived from an EMBL/GenBank/DDBJ whole genome shotgun (WGS) entry which is preliminary data.</text>
</comment>
<dbReference type="VEuPathDB" id="FungiDB:RhiirFUN_014777"/>
<sequence>STQRVESINGVLKKHLDRGTLLKDLVKVVESELEKELQYTQIKDYYGLNPSVGLPSTFNTIFKEIDNILQAHLSLIPLSLQQINQVTESNSTFGDIIEHEYDLPQIRLHKLILEISYIAITSSSLTTPHYLVILKDSSSIYTCMSKVACQNLGV</sequence>
<proteinExistence type="predicted"/>
<reference evidence="1 2" key="1">
    <citation type="submission" date="2016-04" db="EMBL/GenBank/DDBJ databases">
        <title>Genome analyses suggest a sexual origin of heterokaryosis in a supposedly ancient asexual fungus.</title>
        <authorList>
            <person name="Ropars J."/>
            <person name="Sedzielewska K."/>
            <person name="Noel J."/>
            <person name="Charron P."/>
            <person name="Farinelli L."/>
            <person name="Marton T."/>
            <person name="Kruger M."/>
            <person name="Pelin A."/>
            <person name="Brachmann A."/>
            <person name="Corradi N."/>
        </authorList>
    </citation>
    <scope>NUCLEOTIDE SEQUENCE [LARGE SCALE GENOMIC DNA]</scope>
    <source>
        <strain evidence="1 2">C2</strain>
    </source>
</reference>
<feature type="non-terminal residue" evidence="1">
    <location>
        <position position="1"/>
    </location>
</feature>
<name>A0A2N1M348_9GLOM</name>
<dbReference type="Proteomes" id="UP000233469">
    <property type="component" value="Unassembled WGS sequence"/>
</dbReference>
<dbReference type="AlphaFoldDB" id="A0A2N1M348"/>